<gene>
    <name evidence="1" type="ORF">Pfra01_000946900</name>
</gene>
<evidence type="ECO:0000313" key="2">
    <source>
        <dbReference type="Proteomes" id="UP001165121"/>
    </source>
</evidence>
<sequence>MPRTFRRDHLQCVLVMLHERENARRQELDEYPRVPQEHETPAPQCPLYDSVVADGGADSIVRLTNFKRREVNTVWMSVRSHITRYWNVGRDRWFTFTGKDVMIMMLVVRNNGSVWETLSSIFHVKIATFIKTIIYFVLVVAPRLYDDWVKEKAQEESKHILVTSDCTFVHYPYALYATDVTFQQGNRPDGIMAEALPYYCAKHKLYGYKVEVSVSPRGSAINCTEHARGNTHDITIFRRNEAFHHAM</sequence>
<dbReference type="AlphaFoldDB" id="A0A9W7CRE4"/>
<proteinExistence type="predicted"/>
<dbReference type="OrthoDB" id="116425at2759"/>
<name>A0A9W7CRE4_9STRA</name>
<dbReference type="Proteomes" id="UP001165121">
    <property type="component" value="Unassembled WGS sequence"/>
</dbReference>
<evidence type="ECO:0000313" key="1">
    <source>
        <dbReference type="EMBL" id="GMF35603.1"/>
    </source>
</evidence>
<protein>
    <submittedName>
        <fullName evidence="1">Unnamed protein product</fullName>
    </submittedName>
</protein>
<keyword evidence="2" id="KW-1185">Reference proteome</keyword>
<comment type="caution">
    <text evidence="1">The sequence shown here is derived from an EMBL/GenBank/DDBJ whole genome shotgun (WGS) entry which is preliminary data.</text>
</comment>
<accession>A0A9W7CRE4</accession>
<reference evidence="1" key="1">
    <citation type="submission" date="2023-04" db="EMBL/GenBank/DDBJ databases">
        <title>Phytophthora fragariaefolia NBRC 109709.</title>
        <authorList>
            <person name="Ichikawa N."/>
            <person name="Sato H."/>
            <person name="Tonouchi N."/>
        </authorList>
    </citation>
    <scope>NUCLEOTIDE SEQUENCE</scope>
    <source>
        <strain evidence="1">NBRC 109709</strain>
    </source>
</reference>
<organism evidence="1 2">
    <name type="scientific">Phytophthora fragariaefolia</name>
    <dbReference type="NCBI Taxonomy" id="1490495"/>
    <lineage>
        <taxon>Eukaryota</taxon>
        <taxon>Sar</taxon>
        <taxon>Stramenopiles</taxon>
        <taxon>Oomycota</taxon>
        <taxon>Peronosporomycetes</taxon>
        <taxon>Peronosporales</taxon>
        <taxon>Peronosporaceae</taxon>
        <taxon>Phytophthora</taxon>
    </lineage>
</organism>
<dbReference type="EMBL" id="BSXT01000877">
    <property type="protein sequence ID" value="GMF35603.1"/>
    <property type="molecule type" value="Genomic_DNA"/>
</dbReference>